<dbReference type="Pfam" id="PF04389">
    <property type="entry name" value="Peptidase_M28"/>
    <property type="match status" value="1"/>
</dbReference>
<keyword evidence="4" id="KW-0378">Hydrolase</keyword>
<dbReference type="InterPro" id="IPR036034">
    <property type="entry name" value="PDZ_sf"/>
</dbReference>
<evidence type="ECO:0000259" key="3">
    <source>
        <dbReference type="SMART" id="SM00228"/>
    </source>
</evidence>
<protein>
    <submittedName>
        <fullName evidence="4">Aminopeptidase YwaD</fullName>
        <ecNumber evidence="4">3.4.11.6</ecNumber>
    </submittedName>
</protein>
<evidence type="ECO:0000313" key="4">
    <source>
        <dbReference type="EMBL" id="QDU84547.1"/>
    </source>
</evidence>
<gene>
    <name evidence="4" type="primary">ywaD_1</name>
    <name evidence="4" type="ORF">Pla163_16580</name>
</gene>
<dbReference type="SUPFAM" id="SSF53187">
    <property type="entry name" value="Zn-dependent exopeptidases"/>
    <property type="match status" value="1"/>
</dbReference>
<dbReference type="GO" id="GO:0008235">
    <property type="term" value="F:metalloexopeptidase activity"/>
    <property type="evidence" value="ECO:0007669"/>
    <property type="project" value="InterPro"/>
</dbReference>
<proteinExistence type="predicted"/>
<feature type="chain" id="PRO_5022093416" evidence="2">
    <location>
        <begin position="28"/>
        <end position="652"/>
    </location>
</feature>
<dbReference type="CDD" id="cd06779">
    <property type="entry name" value="cpPDZ_Deg_HtrA-like"/>
    <property type="match status" value="1"/>
</dbReference>
<dbReference type="RefSeq" id="WP_145186287.1">
    <property type="nucleotide sequence ID" value="NZ_CP036290.1"/>
</dbReference>
<dbReference type="Gene3D" id="3.50.30.30">
    <property type="match status" value="1"/>
</dbReference>
<dbReference type="EC" id="3.4.11.6" evidence="4"/>
<feature type="region of interest" description="Disordered" evidence="1">
    <location>
        <begin position="525"/>
        <end position="565"/>
    </location>
</feature>
<dbReference type="InterPro" id="IPR007484">
    <property type="entry name" value="Peptidase_M28"/>
</dbReference>
<keyword evidence="2" id="KW-0732">Signal</keyword>
<dbReference type="Gene3D" id="2.30.42.10">
    <property type="match status" value="1"/>
</dbReference>
<dbReference type="Pfam" id="PF13180">
    <property type="entry name" value="PDZ_2"/>
    <property type="match status" value="1"/>
</dbReference>
<dbReference type="SMART" id="SM00228">
    <property type="entry name" value="PDZ"/>
    <property type="match status" value="1"/>
</dbReference>
<dbReference type="OrthoDB" id="9762302at2"/>
<evidence type="ECO:0000256" key="2">
    <source>
        <dbReference type="SAM" id="SignalP"/>
    </source>
</evidence>
<feature type="compositionally biased region" description="Low complexity" evidence="1">
    <location>
        <begin position="548"/>
        <end position="565"/>
    </location>
</feature>
<dbReference type="Gene3D" id="3.40.630.10">
    <property type="entry name" value="Zn peptidases"/>
    <property type="match status" value="1"/>
</dbReference>
<dbReference type="InterPro" id="IPR001478">
    <property type="entry name" value="PDZ"/>
</dbReference>
<dbReference type="SUPFAM" id="SSF52025">
    <property type="entry name" value="PA domain"/>
    <property type="match status" value="1"/>
</dbReference>
<keyword evidence="5" id="KW-1185">Reference proteome</keyword>
<dbReference type="AlphaFoldDB" id="A0A518CZA7"/>
<keyword evidence="4" id="KW-0645">Protease</keyword>
<dbReference type="SUPFAM" id="SSF50156">
    <property type="entry name" value="PDZ domain-like"/>
    <property type="match status" value="1"/>
</dbReference>
<dbReference type="PANTHER" id="PTHR12147:SF26">
    <property type="entry name" value="PEPTIDASE M28 DOMAIN-CONTAINING PROTEIN"/>
    <property type="match status" value="1"/>
</dbReference>
<dbReference type="Proteomes" id="UP000319342">
    <property type="component" value="Chromosome"/>
</dbReference>
<feature type="signal peptide" evidence="2">
    <location>
        <begin position="1"/>
        <end position="27"/>
    </location>
</feature>
<evidence type="ECO:0000256" key="1">
    <source>
        <dbReference type="SAM" id="MobiDB-lite"/>
    </source>
</evidence>
<name>A0A518CZA7_9BACT</name>
<dbReference type="InterPro" id="IPR046450">
    <property type="entry name" value="PA_dom_sf"/>
</dbReference>
<dbReference type="GO" id="GO:0006508">
    <property type="term" value="P:proteolysis"/>
    <property type="evidence" value="ECO:0007669"/>
    <property type="project" value="InterPro"/>
</dbReference>
<accession>A0A518CZA7</accession>
<dbReference type="PANTHER" id="PTHR12147">
    <property type="entry name" value="METALLOPEPTIDASE M28 FAMILY MEMBER"/>
    <property type="match status" value="1"/>
</dbReference>
<reference evidence="4 5" key="1">
    <citation type="submission" date="2019-02" db="EMBL/GenBank/DDBJ databases">
        <title>Deep-cultivation of Planctomycetes and their phenomic and genomic characterization uncovers novel biology.</title>
        <authorList>
            <person name="Wiegand S."/>
            <person name="Jogler M."/>
            <person name="Boedeker C."/>
            <person name="Pinto D."/>
            <person name="Vollmers J."/>
            <person name="Rivas-Marin E."/>
            <person name="Kohn T."/>
            <person name="Peeters S.H."/>
            <person name="Heuer A."/>
            <person name="Rast P."/>
            <person name="Oberbeckmann S."/>
            <person name="Bunk B."/>
            <person name="Jeske O."/>
            <person name="Meyerdierks A."/>
            <person name="Storesund J.E."/>
            <person name="Kallscheuer N."/>
            <person name="Luecker S."/>
            <person name="Lage O.M."/>
            <person name="Pohl T."/>
            <person name="Merkel B.J."/>
            <person name="Hornburger P."/>
            <person name="Mueller R.-W."/>
            <person name="Bruemmer F."/>
            <person name="Labrenz M."/>
            <person name="Spormann A.M."/>
            <person name="Op den Camp H."/>
            <person name="Overmann J."/>
            <person name="Amann R."/>
            <person name="Jetten M.S.M."/>
            <person name="Mascher T."/>
            <person name="Medema M.H."/>
            <person name="Devos D.P."/>
            <person name="Kaster A.-K."/>
            <person name="Ovreas L."/>
            <person name="Rohde M."/>
            <person name="Galperin M.Y."/>
            <person name="Jogler C."/>
        </authorList>
    </citation>
    <scope>NUCLEOTIDE SEQUENCE [LARGE SCALE GENOMIC DNA]</scope>
    <source>
        <strain evidence="4 5">Pla163</strain>
    </source>
</reference>
<evidence type="ECO:0000313" key="5">
    <source>
        <dbReference type="Proteomes" id="UP000319342"/>
    </source>
</evidence>
<keyword evidence="4" id="KW-0031">Aminopeptidase</keyword>
<dbReference type="InterPro" id="IPR045175">
    <property type="entry name" value="M28_fam"/>
</dbReference>
<organism evidence="4 5">
    <name type="scientific">Rohdeia mirabilis</name>
    <dbReference type="NCBI Taxonomy" id="2528008"/>
    <lineage>
        <taxon>Bacteria</taxon>
        <taxon>Pseudomonadati</taxon>
        <taxon>Planctomycetota</taxon>
        <taxon>Planctomycetia</taxon>
        <taxon>Planctomycetia incertae sedis</taxon>
        <taxon>Rohdeia</taxon>
    </lineage>
</organism>
<sequence precursor="true">MIFKTFALPAVAVLGSSLGLLTAPAQAAVTFQEGDPISAAIEASSDQVREYNMHLTFLSSPFLEGRLPGTRGMEIAKDYVEQHFMDRGLAAPFVDAEGNPSYRQDFPISEQTDLTDQSLRIGDRQLVKGKDYMALSLGGAGVVTAPAVFVGYSIDKGRDGYSSFEEGDSLVGKIAVMLRFEPMKEDGTSQWRDSGWSARAGYSRKVADAADRGAAGVIIINTPGADDERVDELPAFRYGGRARTEVPVMTMSAEAGERLIAKMGPQGTTLMDLRREADAGRSVHDLEGTIEMVVQTETRQMTGQNVCGLVPGKGDLAGEIVVIGAHLDHLGMGDFGSRYQGPPAVHPGADDNASGSAAMIMLAERFTQYYASLPEGASARTILIQCYDAEEQGLIGAGYYTRNPIRSIEDHVLMLNFDMIGRITDDGGMSVTGLGSGRGLKAFAQPFMADTPLKLVPGDGVMAASDHWMFHQAGVPTLMGICSPLHEDYHTPRDTADRINRVNAVHAMNLWGDICLAAAQHPERFEHNSSPGTADVGRPGRPVRQDPATEPAPAPSTGAGPASTGVRLGVQPGNYGETGKGVVVERVSVDSPAARAGIVDGDRIVKWGGETLADVDDMITRLQNHDPDDVVEIEVERGTETIKISVTLEAKG</sequence>
<dbReference type="InterPro" id="IPR003137">
    <property type="entry name" value="PA_domain"/>
</dbReference>
<dbReference type="GO" id="GO:0004177">
    <property type="term" value="F:aminopeptidase activity"/>
    <property type="evidence" value="ECO:0007669"/>
    <property type="project" value="UniProtKB-KW"/>
</dbReference>
<dbReference type="EMBL" id="CP036290">
    <property type="protein sequence ID" value="QDU84547.1"/>
    <property type="molecule type" value="Genomic_DNA"/>
</dbReference>
<dbReference type="Pfam" id="PF02225">
    <property type="entry name" value="PA"/>
    <property type="match status" value="1"/>
</dbReference>
<feature type="domain" description="PDZ" evidence="3">
    <location>
        <begin position="566"/>
        <end position="639"/>
    </location>
</feature>